<sequence>MKNNVLDCKKSTEYTILLLVGKQDQERKYYDEYDKIKKQKMIQEI</sequence>
<name>A0CC94_PARTE</name>
<dbReference type="RefSeq" id="XP_001435808.1">
    <property type="nucleotide sequence ID" value="XM_001435771.1"/>
</dbReference>
<dbReference type="GeneID" id="5021593"/>
<keyword evidence="2" id="KW-1185">Reference proteome</keyword>
<evidence type="ECO:0000313" key="2">
    <source>
        <dbReference type="Proteomes" id="UP000000600"/>
    </source>
</evidence>
<dbReference type="AlphaFoldDB" id="A0CC94"/>
<reference evidence="1 2" key="1">
    <citation type="journal article" date="2006" name="Nature">
        <title>Global trends of whole-genome duplications revealed by the ciliate Paramecium tetraurelia.</title>
        <authorList>
            <consortium name="Genoscope"/>
            <person name="Aury J.-M."/>
            <person name="Jaillon O."/>
            <person name="Duret L."/>
            <person name="Noel B."/>
            <person name="Jubin C."/>
            <person name="Porcel B.M."/>
            <person name="Segurens B."/>
            <person name="Daubin V."/>
            <person name="Anthouard V."/>
            <person name="Aiach N."/>
            <person name="Arnaiz O."/>
            <person name="Billaut A."/>
            <person name="Beisson J."/>
            <person name="Blanc I."/>
            <person name="Bouhouche K."/>
            <person name="Camara F."/>
            <person name="Duharcourt S."/>
            <person name="Guigo R."/>
            <person name="Gogendeau D."/>
            <person name="Katinka M."/>
            <person name="Keller A.-M."/>
            <person name="Kissmehl R."/>
            <person name="Klotz C."/>
            <person name="Koll F."/>
            <person name="Le Moue A."/>
            <person name="Lepere C."/>
            <person name="Malinsky S."/>
            <person name="Nowacki M."/>
            <person name="Nowak J.K."/>
            <person name="Plattner H."/>
            <person name="Poulain J."/>
            <person name="Ruiz F."/>
            <person name="Serrano V."/>
            <person name="Zagulski M."/>
            <person name="Dessen P."/>
            <person name="Betermier M."/>
            <person name="Weissenbach J."/>
            <person name="Scarpelli C."/>
            <person name="Schachter V."/>
            <person name="Sperling L."/>
            <person name="Meyer E."/>
            <person name="Cohen J."/>
            <person name="Wincker P."/>
        </authorList>
    </citation>
    <scope>NUCLEOTIDE SEQUENCE [LARGE SCALE GENOMIC DNA]</scope>
    <source>
        <strain evidence="1 2">Stock d4-2</strain>
    </source>
</reference>
<dbReference type="Proteomes" id="UP000000600">
    <property type="component" value="Unassembled WGS sequence"/>
</dbReference>
<evidence type="ECO:0000313" key="1">
    <source>
        <dbReference type="EMBL" id="CAK68411.1"/>
    </source>
</evidence>
<protein>
    <submittedName>
        <fullName evidence="1">Uncharacterized protein</fullName>
    </submittedName>
</protein>
<dbReference type="EMBL" id="CT868059">
    <property type="protein sequence ID" value="CAK68411.1"/>
    <property type="molecule type" value="Genomic_DNA"/>
</dbReference>
<dbReference type="HOGENOM" id="CLU_3208776_0_0_1"/>
<accession>A0CC94</accession>
<dbReference type="KEGG" id="ptm:GSPATT00037195001"/>
<organism evidence="1 2">
    <name type="scientific">Paramecium tetraurelia</name>
    <dbReference type="NCBI Taxonomy" id="5888"/>
    <lineage>
        <taxon>Eukaryota</taxon>
        <taxon>Sar</taxon>
        <taxon>Alveolata</taxon>
        <taxon>Ciliophora</taxon>
        <taxon>Intramacronucleata</taxon>
        <taxon>Oligohymenophorea</taxon>
        <taxon>Peniculida</taxon>
        <taxon>Parameciidae</taxon>
        <taxon>Paramecium</taxon>
    </lineage>
</organism>
<dbReference type="InParanoid" id="A0CC94"/>
<gene>
    <name evidence="1" type="ORF">GSPATT00037195001</name>
</gene>
<proteinExistence type="predicted"/>